<dbReference type="InterPro" id="IPR054414">
    <property type="entry name" value="Ccdc124/Oxs1_C"/>
</dbReference>
<dbReference type="GO" id="GO:0005634">
    <property type="term" value="C:nucleus"/>
    <property type="evidence" value="ECO:0007669"/>
    <property type="project" value="EnsemblFungi"/>
</dbReference>
<feature type="compositionally biased region" description="Acidic residues" evidence="3">
    <location>
        <begin position="14"/>
        <end position="24"/>
    </location>
</feature>
<dbReference type="Proteomes" id="UP000019384">
    <property type="component" value="Unassembled WGS sequence"/>
</dbReference>
<dbReference type="GO" id="GO:0005737">
    <property type="term" value="C:cytoplasm"/>
    <property type="evidence" value="ECO:0007669"/>
    <property type="project" value="EnsemblFungi"/>
</dbReference>
<protein>
    <recommendedName>
        <fullName evidence="4">Coiled-coil domain-containing protein</fullName>
    </recommendedName>
</protein>
<proteinExistence type="inferred from homology"/>
<dbReference type="InterPro" id="IPR010422">
    <property type="entry name" value="Ccdc124/Oxs1"/>
</dbReference>
<dbReference type="AlphaFoldDB" id="W6MW06"/>
<reference evidence="5" key="1">
    <citation type="submission" date="2013-12" db="EMBL/GenBank/DDBJ databases">
        <authorList>
            <person name="Genoscope - CEA"/>
        </authorList>
    </citation>
    <scope>NUCLEOTIDE SEQUENCE</scope>
    <source>
        <strain evidence="5">CBS 1993</strain>
    </source>
</reference>
<dbReference type="STRING" id="1382522.W6MW06"/>
<feature type="domain" description="Coiled-coil" evidence="4">
    <location>
        <begin position="93"/>
        <end position="171"/>
    </location>
</feature>
<feature type="region of interest" description="Disordered" evidence="3">
    <location>
        <begin position="1"/>
        <end position="98"/>
    </location>
</feature>
<dbReference type="GeneID" id="34520118"/>
<dbReference type="Pfam" id="PF06244">
    <property type="entry name" value="Ccdc124"/>
    <property type="match status" value="1"/>
</dbReference>
<evidence type="ECO:0000313" key="6">
    <source>
        <dbReference type="Proteomes" id="UP000019384"/>
    </source>
</evidence>
<dbReference type="RefSeq" id="XP_022458730.1">
    <property type="nucleotide sequence ID" value="XM_022602979.1"/>
</dbReference>
<reference evidence="5" key="2">
    <citation type="submission" date="2014-02" db="EMBL/GenBank/DDBJ databases">
        <title>Complete DNA sequence of /Kuraishia capsulata/ illustrates novel genomic features among budding yeasts (/Saccharomycotina/).</title>
        <authorList>
            <person name="Morales L."/>
            <person name="Noel B."/>
            <person name="Porcel B."/>
            <person name="Marcet-Houben M."/>
            <person name="Hullo M-F."/>
            <person name="Sacerdot C."/>
            <person name="Tekaia F."/>
            <person name="Leh-Louis V."/>
            <person name="Despons L."/>
            <person name="Khanna V."/>
            <person name="Aury J-M."/>
            <person name="Barbe V."/>
            <person name="Couloux A."/>
            <person name="Labadie K."/>
            <person name="Pelletier E."/>
            <person name="Souciet J-L."/>
            <person name="Boekhout T."/>
            <person name="Gabaldon T."/>
            <person name="Wincker P."/>
            <person name="Dujon B."/>
        </authorList>
    </citation>
    <scope>NUCLEOTIDE SEQUENCE</scope>
    <source>
        <strain evidence="5">CBS 1993</strain>
    </source>
</reference>
<comment type="similarity">
    <text evidence="1">Belongs to the CCDC124 family.</text>
</comment>
<dbReference type="GO" id="GO:0034599">
    <property type="term" value="P:cellular response to oxidative stress"/>
    <property type="evidence" value="ECO:0007669"/>
    <property type="project" value="EnsemblFungi"/>
</dbReference>
<dbReference type="PANTHER" id="PTHR21680:SF0">
    <property type="entry name" value="COILED-COIL DOMAIN-CONTAINING PROTEIN 124"/>
    <property type="match status" value="1"/>
</dbReference>
<sequence length="200" mass="22491">MAKAKKGKSKEVEEVVEEEEQWEDDGPKKGGKKLQDKAQKRAEELEKKKQREELLKMEEESTPSKKAGNSKKAGQKYKGGIDDALNSFGSGSKGSIEASGIDDALGALSLISKDGDEIDRHPERRVKAALAAFSERRLPEIKSENPGLRKQQLEQLVYKEFQKSPENPMNQVSAKYNAKQEDVDEVKAKIRKGKEMRYQK</sequence>
<dbReference type="GO" id="GO:0003713">
    <property type="term" value="F:transcription coactivator activity"/>
    <property type="evidence" value="ECO:0007669"/>
    <property type="project" value="EnsemblFungi"/>
</dbReference>
<dbReference type="EMBL" id="HG793127">
    <property type="protein sequence ID" value="CDK26730.1"/>
    <property type="molecule type" value="Genomic_DNA"/>
</dbReference>
<evidence type="ECO:0000256" key="1">
    <source>
        <dbReference type="ARBA" id="ARBA00008296"/>
    </source>
</evidence>
<feature type="compositionally biased region" description="Basic and acidic residues" evidence="3">
    <location>
        <begin position="25"/>
        <end position="63"/>
    </location>
</feature>
<evidence type="ECO:0000259" key="4">
    <source>
        <dbReference type="Pfam" id="PF06244"/>
    </source>
</evidence>
<dbReference type="GO" id="GO:0006366">
    <property type="term" value="P:transcription by RNA polymerase II"/>
    <property type="evidence" value="ECO:0007669"/>
    <property type="project" value="EnsemblFungi"/>
</dbReference>
<keyword evidence="2" id="KW-0175">Coiled coil</keyword>
<evidence type="ECO:0000313" key="5">
    <source>
        <dbReference type="EMBL" id="CDK26730.1"/>
    </source>
</evidence>
<keyword evidence="6" id="KW-1185">Reference proteome</keyword>
<evidence type="ECO:0000256" key="3">
    <source>
        <dbReference type="SAM" id="MobiDB-lite"/>
    </source>
</evidence>
<dbReference type="HOGENOM" id="CLU_069723_1_0_1"/>
<dbReference type="OrthoDB" id="76412at2759"/>
<evidence type="ECO:0000256" key="2">
    <source>
        <dbReference type="ARBA" id="ARBA00023054"/>
    </source>
</evidence>
<organism evidence="5 6">
    <name type="scientific">Kuraishia capsulata CBS 1993</name>
    <dbReference type="NCBI Taxonomy" id="1382522"/>
    <lineage>
        <taxon>Eukaryota</taxon>
        <taxon>Fungi</taxon>
        <taxon>Dikarya</taxon>
        <taxon>Ascomycota</taxon>
        <taxon>Saccharomycotina</taxon>
        <taxon>Pichiomycetes</taxon>
        <taxon>Pichiales</taxon>
        <taxon>Pichiaceae</taxon>
        <taxon>Kuraishia</taxon>
    </lineage>
</organism>
<name>W6MW06_9ASCO</name>
<dbReference type="PANTHER" id="PTHR21680">
    <property type="entry name" value="COILED-COIL DOMAIN-CONTAINING PROTEIN 124"/>
    <property type="match status" value="1"/>
</dbReference>
<gene>
    <name evidence="5" type="ORF">KUCA_T00002704001</name>
</gene>
<accession>W6MW06</accession>